<dbReference type="CDD" id="cd00063">
    <property type="entry name" value="FN3"/>
    <property type="match status" value="1"/>
</dbReference>
<keyword evidence="3" id="KW-0378">Hydrolase</keyword>
<sequence>MLCKSYKIFYNIWMVSTLFFKSTTAEFLRALHMAFFNKKVSVFSLIFFVTLLMTGCDSRPGREREQSGNQELRELLETISVDSIESNIRTLADFHTRHTSSDTTSDTTGIGAARRWIYDRFKQYGTLSGSRLQVSYESYLETDNPRIEEPTRIVNIVGILPGTQLESKERMYVVSGHYDSRVSDVMDDSSYAPGANDDASGTAAVMELARVMSGREFDATIVFMAVAGEEQGLLGSTYHAEQARRQQLNIEAMITNDIIGNTIKSTDGSVHDNEIRVFAQGIPPGDSLSRHQRLLLQTGGENDTPSRQLGRFIHRVGREYMPGLKVNVIYRKDRYLRGGDHSPFLEHGYPAVRFSEPHEYYERQHQDVRKEEGTQYGDLPKFVDYSYVGKIARLNAAVLATLANAPARPREVGIDVSRLENSTTLVWKANSEPDLKGYEIVWRSTNQPFWEHTEFAGDTTRFTVPGVSKDNYLFGVRAIDQYGNRSPAVYPLPVR</sequence>
<dbReference type="SUPFAM" id="SSF53187">
    <property type="entry name" value="Zn-dependent exopeptidases"/>
    <property type="match status" value="1"/>
</dbReference>
<protein>
    <submittedName>
        <fullName evidence="5">Peptidase family M28</fullName>
    </submittedName>
</protein>
<keyword evidence="2" id="KW-0964">Secreted</keyword>
<reference evidence="5 6" key="1">
    <citation type="submission" date="2017-05" db="EMBL/GenBank/DDBJ databases">
        <authorList>
            <person name="Varghese N."/>
            <person name="Submissions S."/>
        </authorList>
    </citation>
    <scope>NUCLEOTIDE SEQUENCE [LARGE SCALE GENOMIC DNA]</scope>
    <source>
        <strain evidence="5 6">DSM 21194</strain>
    </source>
</reference>
<evidence type="ECO:0000256" key="3">
    <source>
        <dbReference type="ARBA" id="ARBA00023049"/>
    </source>
</evidence>
<evidence type="ECO:0000256" key="2">
    <source>
        <dbReference type="ARBA" id="ARBA00022525"/>
    </source>
</evidence>
<dbReference type="InterPro" id="IPR007484">
    <property type="entry name" value="Peptidase_M28"/>
</dbReference>
<keyword evidence="6" id="KW-1185">Reference proteome</keyword>
<dbReference type="InterPro" id="IPR003961">
    <property type="entry name" value="FN3_dom"/>
</dbReference>
<evidence type="ECO:0000313" key="5">
    <source>
        <dbReference type="EMBL" id="SMO40095.1"/>
    </source>
</evidence>
<organism evidence="5 6">
    <name type="scientific">Fodinibius sediminis</name>
    <dbReference type="NCBI Taxonomy" id="1214077"/>
    <lineage>
        <taxon>Bacteria</taxon>
        <taxon>Pseudomonadati</taxon>
        <taxon>Balneolota</taxon>
        <taxon>Balneolia</taxon>
        <taxon>Balneolales</taxon>
        <taxon>Balneolaceae</taxon>
        <taxon>Fodinibius</taxon>
    </lineage>
</organism>
<comment type="subcellular location">
    <subcellularLocation>
        <location evidence="1">Secreted</location>
    </subcellularLocation>
</comment>
<dbReference type="InterPro" id="IPR036116">
    <property type="entry name" value="FN3_sf"/>
</dbReference>
<dbReference type="PROSITE" id="PS50853">
    <property type="entry name" value="FN3"/>
    <property type="match status" value="1"/>
</dbReference>
<evidence type="ECO:0000256" key="1">
    <source>
        <dbReference type="ARBA" id="ARBA00004613"/>
    </source>
</evidence>
<dbReference type="Pfam" id="PF04389">
    <property type="entry name" value="Peptidase_M28"/>
    <property type="match status" value="1"/>
</dbReference>
<keyword evidence="3" id="KW-0482">Metalloprotease</keyword>
<dbReference type="GO" id="GO:0005576">
    <property type="term" value="C:extracellular region"/>
    <property type="evidence" value="ECO:0007669"/>
    <property type="project" value="UniProtKB-SubCell"/>
</dbReference>
<dbReference type="SUPFAM" id="SSF49265">
    <property type="entry name" value="Fibronectin type III"/>
    <property type="match status" value="1"/>
</dbReference>
<gene>
    <name evidence="5" type="ORF">SAMN06265218_10220</name>
</gene>
<name>A0A521AZ63_9BACT</name>
<dbReference type="PANTHER" id="PTHR12147:SF26">
    <property type="entry name" value="PEPTIDASE M28 DOMAIN-CONTAINING PROTEIN"/>
    <property type="match status" value="1"/>
</dbReference>
<dbReference type="GO" id="GO:0008235">
    <property type="term" value="F:metalloexopeptidase activity"/>
    <property type="evidence" value="ECO:0007669"/>
    <property type="project" value="InterPro"/>
</dbReference>
<evidence type="ECO:0000259" key="4">
    <source>
        <dbReference type="PROSITE" id="PS50853"/>
    </source>
</evidence>
<dbReference type="Gene3D" id="2.60.40.10">
    <property type="entry name" value="Immunoglobulins"/>
    <property type="match status" value="1"/>
</dbReference>
<proteinExistence type="predicted"/>
<evidence type="ECO:0000313" key="6">
    <source>
        <dbReference type="Proteomes" id="UP000317593"/>
    </source>
</evidence>
<keyword evidence="3" id="KW-0645">Protease</keyword>
<dbReference type="PANTHER" id="PTHR12147">
    <property type="entry name" value="METALLOPEPTIDASE M28 FAMILY MEMBER"/>
    <property type="match status" value="1"/>
</dbReference>
<accession>A0A521AZ63</accession>
<dbReference type="Gene3D" id="3.40.630.10">
    <property type="entry name" value="Zn peptidases"/>
    <property type="match status" value="1"/>
</dbReference>
<dbReference type="InterPro" id="IPR013783">
    <property type="entry name" value="Ig-like_fold"/>
</dbReference>
<feature type="domain" description="Fibronectin type-III" evidence="4">
    <location>
        <begin position="405"/>
        <end position="495"/>
    </location>
</feature>
<dbReference type="EMBL" id="FXTH01000002">
    <property type="protein sequence ID" value="SMO40095.1"/>
    <property type="molecule type" value="Genomic_DNA"/>
</dbReference>
<dbReference type="GO" id="GO:0006508">
    <property type="term" value="P:proteolysis"/>
    <property type="evidence" value="ECO:0007669"/>
    <property type="project" value="InterPro"/>
</dbReference>
<dbReference type="InterPro" id="IPR045175">
    <property type="entry name" value="M28_fam"/>
</dbReference>
<dbReference type="Proteomes" id="UP000317593">
    <property type="component" value="Unassembled WGS sequence"/>
</dbReference>
<dbReference type="AlphaFoldDB" id="A0A521AZ63"/>